<dbReference type="OrthoDB" id="415822at2759"/>
<gene>
    <name evidence="2" type="ORF">TBRA_LOCUS3154</name>
</gene>
<proteinExistence type="predicted"/>
<protein>
    <recommendedName>
        <fullName evidence="4">Reverse transcriptase domain-containing protein</fullName>
    </recommendedName>
</protein>
<evidence type="ECO:0000313" key="3">
    <source>
        <dbReference type="Proteomes" id="UP000479190"/>
    </source>
</evidence>
<dbReference type="Proteomes" id="UP000479190">
    <property type="component" value="Unassembled WGS sequence"/>
</dbReference>
<keyword evidence="3" id="KW-1185">Reference proteome</keyword>
<evidence type="ECO:0000313" key="2">
    <source>
        <dbReference type="EMBL" id="CAB0031176.1"/>
    </source>
</evidence>
<evidence type="ECO:0000256" key="1">
    <source>
        <dbReference type="SAM" id="MobiDB-lite"/>
    </source>
</evidence>
<feature type="region of interest" description="Disordered" evidence="1">
    <location>
        <begin position="55"/>
        <end position="103"/>
    </location>
</feature>
<sequence length="365" mass="40485">MKNRAYHSGIKQSPHKAMFGFEPRVGLSSSFLPSKVSVKINNENELWSVIDNIKQGQKGTSIEEDRTVSRPTEEDKIVSSPIEEDRTVSQPTEEDEIISPRLSDKNNSNIFVDRKRAAEVSQHQAKRMKHRSDRLHKQVTIGDCVIVPIPEVDRAKCDLRNIKGVDLEENDGLYRIGTKNGVINKQYSKSEFDVCQQKFLQKSNVPTTALCLRTLATQQSHAGGQGYFKCSCRTYCKTKICICRKNNIVAALFPTVTEALIRPSAGPAGAIMPGVTLEELRGTCNRIRDGAAPGPDGVPNRALNLTIVLRPDAFLRVYSACLSGGVFLSPWKRQRPVLIPKPGRPPDAPSSYRTLCTLDMVGKIL</sequence>
<dbReference type="AlphaFoldDB" id="A0A6H5I463"/>
<reference evidence="2 3" key="1">
    <citation type="submission" date="2020-02" db="EMBL/GenBank/DDBJ databases">
        <authorList>
            <person name="Ferguson B K."/>
        </authorList>
    </citation>
    <scope>NUCLEOTIDE SEQUENCE [LARGE SCALE GENOMIC DNA]</scope>
</reference>
<evidence type="ECO:0008006" key="4">
    <source>
        <dbReference type="Google" id="ProtNLM"/>
    </source>
</evidence>
<dbReference type="PANTHER" id="PTHR19446">
    <property type="entry name" value="REVERSE TRANSCRIPTASES"/>
    <property type="match status" value="1"/>
</dbReference>
<name>A0A6H5I463_9HYME</name>
<organism evidence="2 3">
    <name type="scientific">Trichogramma brassicae</name>
    <dbReference type="NCBI Taxonomy" id="86971"/>
    <lineage>
        <taxon>Eukaryota</taxon>
        <taxon>Metazoa</taxon>
        <taxon>Ecdysozoa</taxon>
        <taxon>Arthropoda</taxon>
        <taxon>Hexapoda</taxon>
        <taxon>Insecta</taxon>
        <taxon>Pterygota</taxon>
        <taxon>Neoptera</taxon>
        <taxon>Endopterygota</taxon>
        <taxon>Hymenoptera</taxon>
        <taxon>Apocrita</taxon>
        <taxon>Proctotrupomorpha</taxon>
        <taxon>Chalcidoidea</taxon>
        <taxon>Trichogrammatidae</taxon>
        <taxon>Trichogramma</taxon>
    </lineage>
</organism>
<dbReference type="EMBL" id="CADCXV010000637">
    <property type="protein sequence ID" value="CAB0031176.1"/>
    <property type="molecule type" value="Genomic_DNA"/>
</dbReference>
<accession>A0A6H5I463</accession>
<feature type="compositionally biased region" description="Basic and acidic residues" evidence="1">
    <location>
        <begin position="61"/>
        <end position="87"/>
    </location>
</feature>